<dbReference type="EMBL" id="QJHL01000002">
    <property type="protein sequence ID" value="PXY44923.1"/>
    <property type="molecule type" value="Genomic_DNA"/>
</dbReference>
<feature type="chain" id="PRO_5016172285" description="Lipoprotein" evidence="1">
    <location>
        <begin position="20"/>
        <end position="215"/>
    </location>
</feature>
<feature type="signal peptide" evidence="1">
    <location>
        <begin position="1"/>
        <end position="19"/>
    </location>
</feature>
<protein>
    <recommendedName>
        <fullName evidence="4">Lipoprotein</fullName>
    </recommendedName>
</protein>
<reference evidence="2 3" key="1">
    <citation type="submission" date="2018-05" db="EMBL/GenBank/DDBJ databases">
        <title>Flavobacterium sp. strain IMCC34758, incomplete genome.</title>
        <authorList>
            <person name="Joung Y."/>
        </authorList>
    </citation>
    <scope>NUCLEOTIDE SEQUENCE [LARGE SCALE GENOMIC DNA]</scope>
    <source>
        <strain evidence="2 3">IMCC34758</strain>
    </source>
</reference>
<evidence type="ECO:0000313" key="3">
    <source>
        <dbReference type="Proteomes" id="UP000247681"/>
    </source>
</evidence>
<keyword evidence="3" id="KW-1185">Reference proteome</keyword>
<name>A0A2V4C482_9FLAO</name>
<evidence type="ECO:0000313" key="2">
    <source>
        <dbReference type="EMBL" id="PXY44923.1"/>
    </source>
</evidence>
<keyword evidence="1" id="KW-0732">Signal</keyword>
<proteinExistence type="predicted"/>
<sequence length="215" mass="24261">MKKTILITVAFLFSMLGHAKFNKAILYMEDGTKKNGLAEMVENGDSKVVFKTDEKAKKEKIASDLIKKIEFTDDEKNEFIAERLYLTSANAFSGKFSKSKEKKWFYILYDRDIKIGCVDFAGTMKYNPSKGKTSGEFGDTSYYFGKKKGDELYFGFLKSNAGIAVHTQTGSNIKKMSKEAFAGCPKLIAAIEKEDFKTKTALEQLIGIFERNKCK</sequence>
<evidence type="ECO:0008006" key="4">
    <source>
        <dbReference type="Google" id="ProtNLM"/>
    </source>
</evidence>
<gene>
    <name evidence="2" type="ORF">DMB68_09395</name>
</gene>
<dbReference type="OrthoDB" id="1350649at2"/>
<evidence type="ECO:0000256" key="1">
    <source>
        <dbReference type="SAM" id="SignalP"/>
    </source>
</evidence>
<dbReference type="AlphaFoldDB" id="A0A2V4C482"/>
<comment type="caution">
    <text evidence="2">The sequence shown here is derived from an EMBL/GenBank/DDBJ whole genome shotgun (WGS) entry which is preliminary data.</text>
</comment>
<accession>A0A2V4C482</accession>
<dbReference type="RefSeq" id="WP_110346438.1">
    <property type="nucleotide sequence ID" value="NZ_QJHL01000002.1"/>
</dbReference>
<organism evidence="2 3">
    <name type="scientific">Flavobacterium hydrophilum</name>
    <dbReference type="NCBI Taxonomy" id="2211445"/>
    <lineage>
        <taxon>Bacteria</taxon>
        <taxon>Pseudomonadati</taxon>
        <taxon>Bacteroidota</taxon>
        <taxon>Flavobacteriia</taxon>
        <taxon>Flavobacteriales</taxon>
        <taxon>Flavobacteriaceae</taxon>
        <taxon>Flavobacterium</taxon>
    </lineage>
</organism>
<dbReference type="Proteomes" id="UP000247681">
    <property type="component" value="Unassembled WGS sequence"/>
</dbReference>